<dbReference type="InterPro" id="IPR035897">
    <property type="entry name" value="Toll_tir_struct_dom_sf"/>
</dbReference>
<name>A0A7D9JZ59_PARCT</name>
<feature type="non-terminal residue" evidence="1">
    <location>
        <position position="279"/>
    </location>
</feature>
<dbReference type="EMBL" id="CACRXK020024723">
    <property type="protein sequence ID" value="CAB4038898.1"/>
    <property type="molecule type" value="Genomic_DNA"/>
</dbReference>
<gene>
    <name evidence="1" type="ORF">PACLA_8A089920</name>
</gene>
<dbReference type="Proteomes" id="UP001152795">
    <property type="component" value="Unassembled WGS sequence"/>
</dbReference>
<proteinExistence type="predicted"/>
<dbReference type="Pfam" id="PF13676">
    <property type="entry name" value="TIR_2"/>
    <property type="match status" value="1"/>
</dbReference>
<dbReference type="InterPro" id="IPR000157">
    <property type="entry name" value="TIR_dom"/>
</dbReference>
<accession>A0A7D9JZ59</accession>
<dbReference type="GO" id="GO:0007165">
    <property type="term" value="P:signal transduction"/>
    <property type="evidence" value="ECO:0007669"/>
    <property type="project" value="InterPro"/>
</dbReference>
<sequence>MLKLLMNAAIHWMKAGLPLRSLKIVIFSRNIDNISKSDQPLFDLFQKLKDIHEQGEEKQDKEVEVESDRYDIYLSYSEEDIKCVDQVVDVLVKNKTNIRVFSSIQKLDLETSWQTQLYDVIKKCTRVMALITPSFLQSERCTEQYNIALCHSRKTQESVLMPLYVSEVPYMPTYMRITQYIDCRISFQEKLNAACLTVIGSLSYEALEVTTKADKDTLASPKPANQTYDVFLSYSHCNSEHAMQIMKELRIKKPDLDIFIDTAELKAGGAWQLTLYNAL</sequence>
<reference evidence="1" key="1">
    <citation type="submission" date="2020-04" db="EMBL/GenBank/DDBJ databases">
        <authorList>
            <person name="Alioto T."/>
            <person name="Alioto T."/>
            <person name="Gomez Garrido J."/>
        </authorList>
    </citation>
    <scope>NUCLEOTIDE SEQUENCE</scope>
    <source>
        <strain evidence="1">A484AB</strain>
    </source>
</reference>
<evidence type="ECO:0000313" key="2">
    <source>
        <dbReference type="Proteomes" id="UP001152795"/>
    </source>
</evidence>
<comment type="caution">
    <text evidence="1">The sequence shown here is derived from an EMBL/GenBank/DDBJ whole genome shotgun (WGS) entry which is preliminary data.</text>
</comment>
<protein>
    <submittedName>
        <fullName evidence="1">Uncharacterized protein LOC110065298</fullName>
    </submittedName>
</protein>
<organism evidence="1 2">
    <name type="scientific">Paramuricea clavata</name>
    <name type="common">Red gorgonian</name>
    <name type="synonym">Violescent sea-whip</name>
    <dbReference type="NCBI Taxonomy" id="317549"/>
    <lineage>
        <taxon>Eukaryota</taxon>
        <taxon>Metazoa</taxon>
        <taxon>Cnidaria</taxon>
        <taxon>Anthozoa</taxon>
        <taxon>Octocorallia</taxon>
        <taxon>Malacalcyonacea</taxon>
        <taxon>Plexauridae</taxon>
        <taxon>Paramuricea</taxon>
    </lineage>
</organism>
<dbReference type="AlphaFoldDB" id="A0A7D9JZ59"/>
<dbReference type="Gene3D" id="3.40.50.10140">
    <property type="entry name" value="Toll/interleukin-1 receptor homology (TIR) domain"/>
    <property type="match status" value="2"/>
</dbReference>
<dbReference type="SUPFAM" id="SSF52200">
    <property type="entry name" value="Toll/Interleukin receptor TIR domain"/>
    <property type="match status" value="2"/>
</dbReference>
<dbReference type="PROSITE" id="PS50104">
    <property type="entry name" value="TIR"/>
    <property type="match status" value="1"/>
</dbReference>
<keyword evidence="2" id="KW-1185">Reference proteome</keyword>
<evidence type="ECO:0000313" key="1">
    <source>
        <dbReference type="EMBL" id="CAB4038898.1"/>
    </source>
</evidence>
<dbReference type="OrthoDB" id="6075577at2759"/>